<dbReference type="Gene3D" id="1.10.8.870">
    <property type="entry name" value="Alpha-glycerophosphate oxidase, cap domain"/>
    <property type="match status" value="1"/>
</dbReference>
<dbReference type="InterPro" id="IPR006076">
    <property type="entry name" value="FAD-dep_OxRdtase"/>
</dbReference>
<evidence type="ECO:0000256" key="2">
    <source>
        <dbReference type="ARBA" id="ARBA00007330"/>
    </source>
</evidence>
<evidence type="ECO:0000256" key="6">
    <source>
        <dbReference type="RuleBase" id="RU361217"/>
    </source>
</evidence>
<gene>
    <name evidence="9" type="primary">glpD</name>
    <name evidence="9" type="ORF">NCTC8684_03950</name>
</gene>
<dbReference type="Gene3D" id="3.50.50.60">
    <property type="entry name" value="FAD/NAD(P)-binding domain"/>
    <property type="match status" value="1"/>
</dbReference>
<dbReference type="RefSeq" id="WP_115648530.1">
    <property type="nucleotide sequence ID" value="NZ_UIGR01000001.1"/>
</dbReference>
<evidence type="ECO:0000256" key="3">
    <source>
        <dbReference type="ARBA" id="ARBA00022630"/>
    </source>
</evidence>
<feature type="domain" description="FAD dependent oxidoreductase" evidence="7">
    <location>
        <begin position="6"/>
        <end position="358"/>
    </location>
</feature>
<dbReference type="EMBL" id="UIGR01000001">
    <property type="protein sequence ID" value="SUX35086.1"/>
    <property type="molecule type" value="Genomic_DNA"/>
</dbReference>
<dbReference type="InterPro" id="IPR031656">
    <property type="entry name" value="DAO_C"/>
</dbReference>
<dbReference type="PRINTS" id="PR01001">
    <property type="entry name" value="FADG3PDH"/>
</dbReference>
<dbReference type="Gene3D" id="6.10.250.1890">
    <property type="match status" value="1"/>
</dbReference>
<dbReference type="InterPro" id="IPR000447">
    <property type="entry name" value="G3P_DH_FAD-dep"/>
</dbReference>
<keyword evidence="5 6" id="KW-0560">Oxidoreductase</keyword>
<dbReference type="Gene3D" id="3.30.9.10">
    <property type="entry name" value="D-Amino Acid Oxidase, subunit A, domain 2"/>
    <property type="match status" value="1"/>
</dbReference>
<proteinExistence type="inferred from homology"/>
<dbReference type="AlphaFoldDB" id="A0AAX2MFQ1"/>
<name>A0AAX2MFQ1_CHRVL</name>
<evidence type="ECO:0000259" key="7">
    <source>
        <dbReference type="Pfam" id="PF01266"/>
    </source>
</evidence>
<dbReference type="SUPFAM" id="SSF51905">
    <property type="entry name" value="FAD/NAD(P)-binding domain"/>
    <property type="match status" value="1"/>
</dbReference>
<evidence type="ECO:0000313" key="9">
    <source>
        <dbReference type="EMBL" id="SUX35086.1"/>
    </source>
</evidence>
<comment type="cofactor">
    <cofactor evidence="1 6">
        <name>FAD</name>
        <dbReference type="ChEBI" id="CHEBI:57692"/>
    </cofactor>
</comment>
<organism evidence="9 10">
    <name type="scientific">Chromobacterium violaceum</name>
    <dbReference type="NCBI Taxonomy" id="536"/>
    <lineage>
        <taxon>Bacteria</taxon>
        <taxon>Pseudomonadati</taxon>
        <taxon>Pseudomonadota</taxon>
        <taxon>Betaproteobacteria</taxon>
        <taxon>Neisseriales</taxon>
        <taxon>Chromobacteriaceae</taxon>
        <taxon>Chromobacterium</taxon>
    </lineage>
</organism>
<sequence length="504" mass="55551">MAETYDLVIIGGGINGAGIARDAAGRGLSVLLCEKDDLASHTSSASTKLIHGGLRYLEYYEFGLVRKALQEREVLLKAAPHIIWPLRFVMPHARDQRPEWMIRAGLFLYDHLAKREVLPGSETVSFARHPSGAPLKDAFKRGFVYSDGWVQDARLVVLNAMDAAEQGAKIHVRTACVAARRDGEHWLATLEREDGSRFEVRARALVNAAGPWVQSLIEDKLAMPSSKSIRLVKGSHIVVKKIFDHSFAYIFQNPDKRIIFAIPYEKDFTLIGTTDVEYHGDPAQVAIDGDEINYLCEMSNRYFHSQITPADVLSTYSGVRPLLDDASDNASSVTRDYALEMDLKGAPLLSVFGGKITTFRKLAEEAVDKIAPLLGCGQATWTAGAPLPGGDMPGADFGRFLQGLRQRHPWLPEALAERWARAYGTRVGKLIGKADSLAGLGREVLPGLYEAELAYLADAEWATRSEDILWRRSKLKLHLPANAAEVVDAWLAARAQPPREALSA</sequence>
<accession>A0AAX2MFQ1</accession>
<dbReference type="Pfam" id="PF16901">
    <property type="entry name" value="DAO_C"/>
    <property type="match status" value="1"/>
</dbReference>
<dbReference type="EC" id="1.1.5.3" evidence="6"/>
<comment type="catalytic activity">
    <reaction evidence="6">
        <text>a quinone + sn-glycerol 3-phosphate = dihydroxyacetone phosphate + a quinol</text>
        <dbReference type="Rhea" id="RHEA:18977"/>
        <dbReference type="ChEBI" id="CHEBI:24646"/>
        <dbReference type="ChEBI" id="CHEBI:57597"/>
        <dbReference type="ChEBI" id="CHEBI:57642"/>
        <dbReference type="ChEBI" id="CHEBI:132124"/>
        <dbReference type="EC" id="1.1.5.3"/>
    </reaction>
</comment>
<evidence type="ECO:0000256" key="5">
    <source>
        <dbReference type="ARBA" id="ARBA00023002"/>
    </source>
</evidence>
<dbReference type="Proteomes" id="UP000254029">
    <property type="component" value="Unassembled WGS sequence"/>
</dbReference>
<comment type="similarity">
    <text evidence="2 6">Belongs to the FAD-dependent glycerol-3-phosphate dehydrogenase family.</text>
</comment>
<reference evidence="9 10" key="1">
    <citation type="submission" date="2018-06" db="EMBL/GenBank/DDBJ databases">
        <authorList>
            <consortium name="Pathogen Informatics"/>
            <person name="Doyle S."/>
        </authorList>
    </citation>
    <scope>NUCLEOTIDE SEQUENCE [LARGE SCALE GENOMIC DNA]</scope>
    <source>
        <strain evidence="9 10">NCTC8684</strain>
    </source>
</reference>
<dbReference type="GO" id="GO:0004368">
    <property type="term" value="F:glycerol-3-phosphate dehydrogenase (quinone) activity"/>
    <property type="evidence" value="ECO:0007669"/>
    <property type="project" value="UniProtKB-EC"/>
</dbReference>
<keyword evidence="4" id="KW-0274">FAD</keyword>
<dbReference type="NCBIfam" id="NF008899">
    <property type="entry name" value="PRK12266.1"/>
    <property type="match status" value="1"/>
</dbReference>
<dbReference type="PROSITE" id="PS00977">
    <property type="entry name" value="FAD_G3PDH_1"/>
    <property type="match status" value="1"/>
</dbReference>
<evidence type="ECO:0000256" key="4">
    <source>
        <dbReference type="ARBA" id="ARBA00022827"/>
    </source>
</evidence>
<dbReference type="PANTHER" id="PTHR11985">
    <property type="entry name" value="GLYCEROL-3-PHOSPHATE DEHYDROGENASE"/>
    <property type="match status" value="1"/>
</dbReference>
<dbReference type="PANTHER" id="PTHR11985:SF15">
    <property type="entry name" value="GLYCEROL-3-PHOSPHATE DEHYDROGENASE, MITOCHONDRIAL"/>
    <property type="match status" value="1"/>
</dbReference>
<dbReference type="GO" id="GO:0009331">
    <property type="term" value="C:glycerol-3-phosphate dehydrogenase (FAD) complex"/>
    <property type="evidence" value="ECO:0007669"/>
    <property type="project" value="UniProtKB-UniRule"/>
</dbReference>
<evidence type="ECO:0000256" key="1">
    <source>
        <dbReference type="ARBA" id="ARBA00001974"/>
    </source>
</evidence>
<dbReference type="NCBIfam" id="NF009906">
    <property type="entry name" value="PRK13369.1"/>
    <property type="match status" value="1"/>
</dbReference>
<dbReference type="InterPro" id="IPR038299">
    <property type="entry name" value="DAO_C_sf"/>
</dbReference>
<feature type="domain" description="Alpha-glycerophosphate oxidase C-terminal" evidence="8">
    <location>
        <begin position="382"/>
        <end position="489"/>
    </location>
</feature>
<keyword evidence="3 6" id="KW-0285">Flavoprotein</keyword>
<comment type="caution">
    <text evidence="9">The sequence shown here is derived from an EMBL/GenBank/DDBJ whole genome shotgun (WGS) entry which is preliminary data.</text>
</comment>
<dbReference type="InterPro" id="IPR036188">
    <property type="entry name" value="FAD/NAD-bd_sf"/>
</dbReference>
<dbReference type="GO" id="GO:0046168">
    <property type="term" value="P:glycerol-3-phosphate catabolic process"/>
    <property type="evidence" value="ECO:0007669"/>
    <property type="project" value="TreeGrafter"/>
</dbReference>
<dbReference type="Pfam" id="PF01266">
    <property type="entry name" value="DAO"/>
    <property type="match status" value="1"/>
</dbReference>
<evidence type="ECO:0000313" key="10">
    <source>
        <dbReference type="Proteomes" id="UP000254029"/>
    </source>
</evidence>
<evidence type="ECO:0000259" key="8">
    <source>
        <dbReference type="Pfam" id="PF16901"/>
    </source>
</evidence>
<protein>
    <recommendedName>
        <fullName evidence="6">Glycerol-3-phosphate dehydrogenase</fullName>
        <ecNumber evidence="6">1.1.5.3</ecNumber>
    </recommendedName>
</protein>